<keyword evidence="2" id="KW-1185">Reference proteome</keyword>
<dbReference type="AlphaFoldDB" id="A0AAI9V9G7"/>
<organism evidence="1 2">
    <name type="scientific">Colletotrichum cuscutae</name>
    <dbReference type="NCBI Taxonomy" id="1209917"/>
    <lineage>
        <taxon>Eukaryota</taxon>
        <taxon>Fungi</taxon>
        <taxon>Dikarya</taxon>
        <taxon>Ascomycota</taxon>
        <taxon>Pezizomycotina</taxon>
        <taxon>Sordariomycetes</taxon>
        <taxon>Hypocreomycetidae</taxon>
        <taxon>Glomerellales</taxon>
        <taxon>Glomerellaceae</taxon>
        <taxon>Colletotrichum</taxon>
        <taxon>Colletotrichum acutatum species complex</taxon>
    </lineage>
</organism>
<gene>
    <name evidence="1" type="ORF">CCUS01_16623</name>
</gene>
<proteinExistence type="predicted"/>
<dbReference type="Proteomes" id="UP001239213">
    <property type="component" value="Unassembled WGS sequence"/>
</dbReference>
<sequence>MAQKYFPPPVGKQNGYWVWRDEGRRWCITHAVRPAKRFRPNHTHQQ</sequence>
<comment type="caution">
    <text evidence="1">The sequence shown here is derived from an EMBL/GenBank/DDBJ whole genome shotgun (WGS) entry which is preliminary data.</text>
</comment>
<name>A0AAI9V9G7_9PEZI</name>
<evidence type="ECO:0000313" key="1">
    <source>
        <dbReference type="EMBL" id="KAK1477601.1"/>
    </source>
</evidence>
<dbReference type="EMBL" id="MPDP01000131">
    <property type="protein sequence ID" value="KAK1477601.1"/>
    <property type="molecule type" value="Genomic_DNA"/>
</dbReference>
<accession>A0AAI9V9G7</accession>
<reference evidence="1" key="1">
    <citation type="submission" date="2016-11" db="EMBL/GenBank/DDBJ databases">
        <title>The genome sequence of Colletotrichum cuscutae.</title>
        <authorList>
            <person name="Baroncelli R."/>
        </authorList>
    </citation>
    <scope>NUCLEOTIDE SEQUENCE</scope>
    <source>
        <strain evidence="1">IMI 304802</strain>
    </source>
</reference>
<evidence type="ECO:0000313" key="2">
    <source>
        <dbReference type="Proteomes" id="UP001239213"/>
    </source>
</evidence>
<protein>
    <submittedName>
        <fullName evidence="1">Uncharacterized protein</fullName>
    </submittedName>
</protein>